<dbReference type="EMBL" id="KU253712">
    <property type="protein sequence ID" value="AMB18748.1"/>
    <property type="molecule type" value="Genomic_DNA"/>
</dbReference>
<evidence type="ECO:0000313" key="1">
    <source>
        <dbReference type="EMBL" id="AMB18748.1"/>
    </source>
</evidence>
<proteinExistence type="predicted"/>
<dbReference type="OrthoDB" id="25069at10239"/>
<gene>
    <name evidence="1" type="ORF">Eldridge_0168</name>
</gene>
<dbReference type="KEGG" id="vg:28801827"/>
<dbReference type="GeneID" id="28801827"/>
<organism evidence="1 2">
    <name type="scientific">Bacillus phage Eldridge</name>
    <dbReference type="NCBI Taxonomy" id="1776293"/>
    <lineage>
        <taxon>Viruses</taxon>
        <taxon>Duplodnaviria</taxon>
        <taxon>Heunggongvirae</taxon>
        <taxon>Uroviricota</taxon>
        <taxon>Caudoviricetes</taxon>
        <taxon>Herelleviridae</taxon>
        <taxon>Bastillevirinae</taxon>
        <taxon>Eldridgevirus</taxon>
        <taxon>Eldridgevirus eldridge</taxon>
    </lineage>
</organism>
<keyword evidence="2" id="KW-1185">Reference proteome</keyword>
<name>A0A0Y0ATQ5_9CAUD</name>
<protein>
    <submittedName>
        <fullName evidence="1">Uncharacterized protein</fullName>
    </submittedName>
</protein>
<accession>A0A0Y0ATQ5</accession>
<reference evidence="1 2" key="1">
    <citation type="journal article" date="2016" name="Genome Announc.">
        <title>Complete Genome Sequence of Bacillus megaterium Bacteriophage Eldridge.</title>
        <authorList>
            <person name="Reveille A.M."/>
            <person name="Eldridge K.A."/>
            <person name="Temple L.M."/>
        </authorList>
    </citation>
    <scope>NUCLEOTIDE SEQUENCE [LARGE SCALE GENOMIC DNA]</scope>
</reference>
<evidence type="ECO:0000313" key="2">
    <source>
        <dbReference type="Proteomes" id="UP000204502"/>
    </source>
</evidence>
<dbReference type="Proteomes" id="UP000204502">
    <property type="component" value="Segment"/>
</dbReference>
<sequence>MGEPIVRGLGKFIVLKNEDLDKYLNFEDEIALHNVVQSVDAGRMLDGKVEDNHYLVINQDEPYAAEVIEIMKKHGHWG</sequence>
<dbReference type="RefSeq" id="YP_009274872.1">
    <property type="nucleotide sequence ID" value="NC_030920.1"/>
</dbReference>